<dbReference type="InterPro" id="IPR018988">
    <property type="entry name" value="DUF2000"/>
</dbReference>
<dbReference type="PIRSF" id="PIRSF033736">
    <property type="entry name" value="UCP033763"/>
    <property type="match status" value="1"/>
</dbReference>
<protein>
    <submittedName>
        <fullName evidence="1">DUF2000 domain-containing protein</fullName>
    </submittedName>
</protein>
<gene>
    <name evidence="1" type="ORF">Ami103574_08385</name>
</gene>
<dbReference type="KEGG" id="abut:Ami103574_08385"/>
<dbReference type="EMBL" id="CP048649">
    <property type="protein sequence ID" value="QIB69340.1"/>
    <property type="molecule type" value="Genomic_DNA"/>
</dbReference>
<organism evidence="1 2">
    <name type="scientific">Aminipila butyrica</name>
    <dbReference type="NCBI Taxonomy" id="433296"/>
    <lineage>
        <taxon>Bacteria</taxon>
        <taxon>Bacillati</taxon>
        <taxon>Bacillota</taxon>
        <taxon>Clostridia</taxon>
        <taxon>Peptostreptococcales</taxon>
        <taxon>Anaerovoracaceae</taxon>
        <taxon>Aminipila</taxon>
    </lineage>
</organism>
<keyword evidence="2" id="KW-1185">Reference proteome</keyword>
<sequence length="140" mass="15366">MNDSTMKCVMIIDSELPIGIVANTSAILGITLGKHIPEKVGSNVTDASGQAHLGIITLPVTMLRGNKEILRNLRERLHTPEFTDLVVVDFSDIAQSCNIYAEYIAKAAITTEEDYMYLGLALYGNRKKVNKLTGSMPLLR</sequence>
<reference evidence="1 2" key="1">
    <citation type="submission" date="2020-02" db="EMBL/GenBank/DDBJ databases">
        <authorList>
            <person name="Kim Y.B."/>
            <person name="Roh S.W."/>
        </authorList>
    </citation>
    <scope>NUCLEOTIDE SEQUENCE [LARGE SCALE GENOMIC DNA]</scope>
    <source>
        <strain evidence="1 2">DSM 103574</strain>
    </source>
</reference>
<dbReference type="InterPro" id="IPR017021">
    <property type="entry name" value="UCP033763"/>
</dbReference>
<evidence type="ECO:0000313" key="1">
    <source>
        <dbReference type="EMBL" id="QIB69340.1"/>
    </source>
</evidence>
<dbReference type="SUPFAM" id="SSF102462">
    <property type="entry name" value="Peptidyl-tRNA hydrolase II"/>
    <property type="match status" value="1"/>
</dbReference>
<evidence type="ECO:0000313" key="2">
    <source>
        <dbReference type="Proteomes" id="UP000466848"/>
    </source>
</evidence>
<dbReference type="Pfam" id="PF09391">
    <property type="entry name" value="DUF2000"/>
    <property type="match status" value="1"/>
</dbReference>
<accession>A0A858BWR2</accession>
<dbReference type="InterPro" id="IPR023476">
    <property type="entry name" value="Pep_tRNA_hydro_II_dom_sf"/>
</dbReference>
<name>A0A858BWR2_9FIRM</name>
<dbReference type="AlphaFoldDB" id="A0A858BWR2"/>
<dbReference type="RefSeq" id="WP_163066514.1">
    <property type="nucleotide sequence ID" value="NZ_CP048649.1"/>
</dbReference>
<dbReference type="Gene3D" id="3.40.1490.10">
    <property type="entry name" value="Bit1"/>
    <property type="match status" value="1"/>
</dbReference>
<proteinExistence type="predicted"/>
<dbReference type="Proteomes" id="UP000466848">
    <property type="component" value="Chromosome"/>
</dbReference>